<comment type="subcellular location">
    <subcellularLocation>
        <location evidence="1">Cytoplasm</location>
    </subcellularLocation>
</comment>
<dbReference type="GO" id="GO:0005524">
    <property type="term" value="F:ATP binding"/>
    <property type="evidence" value="ECO:0007669"/>
    <property type="project" value="UniProtKB-KW"/>
</dbReference>
<proteinExistence type="predicted"/>
<keyword evidence="2" id="KW-0963">Cytoplasm</keyword>
<dbReference type="GO" id="GO:0005737">
    <property type="term" value="C:cytoplasm"/>
    <property type="evidence" value="ECO:0007669"/>
    <property type="project" value="UniProtKB-SubCell"/>
</dbReference>
<dbReference type="SUPFAM" id="SSF53067">
    <property type="entry name" value="Actin-like ATPase domain"/>
    <property type="match status" value="1"/>
</dbReference>
<evidence type="ECO:0000313" key="5">
    <source>
        <dbReference type="EMBL" id="MPN57254.1"/>
    </source>
</evidence>
<dbReference type="PANTHER" id="PTHR42749">
    <property type="entry name" value="CELL SHAPE-DETERMINING PROTEIN MREB"/>
    <property type="match status" value="1"/>
</dbReference>
<evidence type="ECO:0000256" key="4">
    <source>
        <dbReference type="ARBA" id="ARBA00022840"/>
    </source>
</evidence>
<reference evidence="5" key="1">
    <citation type="submission" date="2019-08" db="EMBL/GenBank/DDBJ databases">
        <authorList>
            <person name="Kucharzyk K."/>
            <person name="Murdoch R.W."/>
            <person name="Higgins S."/>
            <person name="Loffler F."/>
        </authorList>
    </citation>
    <scope>NUCLEOTIDE SEQUENCE</scope>
</reference>
<comment type="caution">
    <text evidence="5">The sequence shown here is derived from an EMBL/GenBank/DDBJ whole genome shotgun (WGS) entry which is preliminary data.</text>
</comment>
<evidence type="ECO:0000256" key="1">
    <source>
        <dbReference type="ARBA" id="ARBA00004496"/>
    </source>
</evidence>
<gene>
    <name evidence="5" type="primary">mreB_33</name>
    <name evidence="5" type="ORF">SDC9_204948</name>
</gene>
<dbReference type="Gene3D" id="3.30.420.40">
    <property type="match status" value="1"/>
</dbReference>
<organism evidence="5">
    <name type="scientific">bioreactor metagenome</name>
    <dbReference type="NCBI Taxonomy" id="1076179"/>
    <lineage>
        <taxon>unclassified sequences</taxon>
        <taxon>metagenomes</taxon>
        <taxon>ecological metagenomes</taxon>
    </lineage>
</organism>
<evidence type="ECO:0000256" key="2">
    <source>
        <dbReference type="ARBA" id="ARBA00022490"/>
    </source>
</evidence>
<protein>
    <submittedName>
        <fullName evidence="5">Rod shape-determining protein MreB</fullName>
    </submittedName>
</protein>
<dbReference type="EMBL" id="VSSQ01128576">
    <property type="protein sequence ID" value="MPN57254.1"/>
    <property type="molecule type" value="Genomic_DNA"/>
</dbReference>
<name>A0A645J9V2_9ZZZZ</name>
<sequence>MDAAIVQHMKRVYNLMIGERTAENIKLQIGSAYPDENNENTMEVKGRDLVSGLPKTIKVSSREIRTALQEPVTSIVEAVRSTLERCPPELASDLIDRGIMLAGGGALLRGLDRLISEETGLPVFIADDPLKAVANGTGVVLQGIDSLAGTISRR</sequence>
<dbReference type="InterPro" id="IPR056546">
    <property type="entry name" value="MreB_MamK-like"/>
</dbReference>
<dbReference type="Pfam" id="PF06723">
    <property type="entry name" value="MreB_Mbl"/>
    <property type="match status" value="1"/>
</dbReference>
<dbReference type="InterPro" id="IPR043129">
    <property type="entry name" value="ATPase_NBD"/>
</dbReference>
<dbReference type="AlphaFoldDB" id="A0A645J9V2"/>
<evidence type="ECO:0000256" key="3">
    <source>
        <dbReference type="ARBA" id="ARBA00022741"/>
    </source>
</evidence>
<keyword evidence="3" id="KW-0547">Nucleotide-binding</keyword>
<keyword evidence="4" id="KW-0067">ATP-binding</keyword>
<accession>A0A645J9V2</accession>
<dbReference type="PANTHER" id="PTHR42749:SF1">
    <property type="entry name" value="CELL SHAPE-DETERMINING PROTEIN MREB"/>
    <property type="match status" value="1"/>
</dbReference>